<accession>A0AAD2DQC4</accession>
<keyword evidence="3" id="KW-1185">Reference proteome</keyword>
<feature type="compositionally biased region" description="Low complexity" evidence="1">
    <location>
        <begin position="71"/>
        <end position="80"/>
    </location>
</feature>
<feature type="compositionally biased region" description="Gly residues" evidence="1">
    <location>
        <begin position="29"/>
        <end position="48"/>
    </location>
</feature>
<dbReference type="Proteomes" id="UP000834106">
    <property type="component" value="Chromosome 6"/>
</dbReference>
<feature type="region of interest" description="Disordered" evidence="1">
    <location>
        <begin position="71"/>
        <end position="97"/>
    </location>
</feature>
<gene>
    <name evidence="2" type="ORF">FPE_LOCUS10612</name>
</gene>
<protein>
    <submittedName>
        <fullName evidence="2">Uncharacterized protein</fullName>
    </submittedName>
</protein>
<feature type="compositionally biased region" description="Basic and acidic residues" evidence="1">
    <location>
        <begin position="81"/>
        <end position="97"/>
    </location>
</feature>
<proteinExistence type="predicted"/>
<evidence type="ECO:0000313" key="2">
    <source>
        <dbReference type="EMBL" id="CAI9763182.1"/>
    </source>
</evidence>
<evidence type="ECO:0000256" key="1">
    <source>
        <dbReference type="SAM" id="MobiDB-lite"/>
    </source>
</evidence>
<dbReference type="AlphaFoldDB" id="A0AAD2DQC4"/>
<feature type="region of interest" description="Disordered" evidence="1">
    <location>
        <begin position="29"/>
        <end position="59"/>
    </location>
</feature>
<name>A0AAD2DQC4_9LAMI</name>
<organism evidence="2 3">
    <name type="scientific">Fraxinus pennsylvanica</name>
    <dbReference type="NCBI Taxonomy" id="56036"/>
    <lineage>
        <taxon>Eukaryota</taxon>
        <taxon>Viridiplantae</taxon>
        <taxon>Streptophyta</taxon>
        <taxon>Embryophyta</taxon>
        <taxon>Tracheophyta</taxon>
        <taxon>Spermatophyta</taxon>
        <taxon>Magnoliopsida</taxon>
        <taxon>eudicotyledons</taxon>
        <taxon>Gunneridae</taxon>
        <taxon>Pentapetalae</taxon>
        <taxon>asterids</taxon>
        <taxon>lamiids</taxon>
        <taxon>Lamiales</taxon>
        <taxon>Oleaceae</taxon>
        <taxon>Oleeae</taxon>
        <taxon>Fraxinus</taxon>
    </lineage>
</organism>
<evidence type="ECO:0000313" key="3">
    <source>
        <dbReference type="Proteomes" id="UP000834106"/>
    </source>
</evidence>
<reference evidence="2" key="1">
    <citation type="submission" date="2023-05" db="EMBL/GenBank/DDBJ databases">
        <authorList>
            <person name="Huff M."/>
        </authorList>
    </citation>
    <scope>NUCLEOTIDE SEQUENCE</scope>
</reference>
<dbReference type="EMBL" id="OU503041">
    <property type="protein sequence ID" value="CAI9763182.1"/>
    <property type="molecule type" value="Genomic_DNA"/>
</dbReference>
<sequence length="212" mass="23556">MVAATEDMALAVLMPGNYSHEHRHFLYGGENGGIGEGSNNGDSGGGDENGNNWNDDSNKKKNRDEALMALAPSLLPVAPLHEGESGENERRERRDGGRVEECHWNDLQCFSRNIIETTLALCPNITTSGIQFATAQLPRLELMDCGMTICDPDSEIYNEEDNNSDLQRTPNSKLHLIYQKLIIKHSRLKKLSLWGCSGLDVSLSCFKDILFF</sequence>